<protein>
    <submittedName>
        <fullName evidence="3">Flp pilus assembly protein TadG</fullName>
    </submittedName>
</protein>
<evidence type="ECO:0000256" key="1">
    <source>
        <dbReference type="SAM" id="Phobius"/>
    </source>
</evidence>
<gene>
    <name evidence="3" type="ORF">ABID43_004618</name>
</gene>
<dbReference type="InterPro" id="IPR036465">
    <property type="entry name" value="vWFA_dom_sf"/>
</dbReference>
<evidence type="ECO:0000259" key="2">
    <source>
        <dbReference type="Pfam" id="PF13400"/>
    </source>
</evidence>
<dbReference type="EMBL" id="JBEPMM010000021">
    <property type="protein sequence ID" value="MET3695053.1"/>
    <property type="molecule type" value="Genomic_DNA"/>
</dbReference>
<dbReference type="SUPFAM" id="SSF53300">
    <property type="entry name" value="vWA-like"/>
    <property type="match status" value="1"/>
</dbReference>
<keyword evidence="1" id="KW-1133">Transmembrane helix</keyword>
<sequence length="513" mass="53871">MFGTFPTASIIARLGTDERGGVAVIFALTLIPLLALSGMAIDLSANTNARRKAQNAVDAAALSLAKLPSGLTDADLADRAKRQVTAAMAESQATGVDVATFRSGETIRVTLTGATPTTLARVVGFTSLGLNVSGTSKRGSGNLEVALVLDNTGSMAGAKLANLKTAATDLVNNLFEEVDPAKPNALKVAVVPFSMTVNVGASRSGDAFIDKDALASYHSQIFAMKANRLALFTKMGVAWAGCVESRPAPYDVDDTPASQGVPDSLFVPYFAPDESDKDGNAANDYLDDYSDILSQYLVTGDRKRQGQTAKYGTPWKVSRSDRGGAGYIYGPNAGCELQPVTPLTTSKATVTAAIASMSVIGDTNVALGLAWGWHVLSPTGPLVRGAPYTDTTTRKFAVVMTDGQNTSAYRSNSNESVYSGIGYIWANRLGTTSSDTAIRTRAIDGRLALLCSNMKSAGIQIFTVRVEVSEGTSDLLRSCASNPSMFYDVSDSGNLTATFRAIGAQISELRISR</sequence>
<feature type="transmembrane region" description="Helical" evidence="1">
    <location>
        <begin position="20"/>
        <end position="41"/>
    </location>
</feature>
<dbReference type="Proteomes" id="UP001549145">
    <property type="component" value="Unassembled WGS sequence"/>
</dbReference>
<evidence type="ECO:0000313" key="4">
    <source>
        <dbReference type="Proteomes" id="UP001549145"/>
    </source>
</evidence>
<comment type="caution">
    <text evidence="3">The sequence shown here is derived from an EMBL/GenBank/DDBJ whole genome shotgun (WGS) entry which is preliminary data.</text>
</comment>
<proteinExistence type="predicted"/>
<keyword evidence="1" id="KW-0812">Transmembrane</keyword>
<name>A0ABV2LB33_9HYPH</name>
<feature type="domain" description="Putative Flp pilus-assembly TadG-like N-terminal" evidence="2">
    <location>
        <begin position="21"/>
        <end position="63"/>
    </location>
</feature>
<evidence type="ECO:0000313" key="3">
    <source>
        <dbReference type="EMBL" id="MET3695053.1"/>
    </source>
</evidence>
<keyword evidence="1" id="KW-0472">Membrane</keyword>
<dbReference type="Pfam" id="PF13400">
    <property type="entry name" value="Tad"/>
    <property type="match status" value="1"/>
</dbReference>
<dbReference type="RefSeq" id="WP_238282108.1">
    <property type="nucleotide sequence ID" value="NZ_BPQL01000153.1"/>
</dbReference>
<reference evidence="3 4" key="1">
    <citation type="submission" date="2024-06" db="EMBL/GenBank/DDBJ databases">
        <title>Genomic Encyclopedia of Type Strains, Phase IV (KMG-IV): sequencing the most valuable type-strain genomes for metagenomic binning, comparative biology and taxonomic classification.</title>
        <authorList>
            <person name="Goeker M."/>
        </authorList>
    </citation>
    <scope>NUCLEOTIDE SEQUENCE [LARGE SCALE GENOMIC DNA]</scope>
    <source>
        <strain evidence="3 4">DSM 21331</strain>
    </source>
</reference>
<accession>A0ABV2LB33</accession>
<organism evidence="3 4">
    <name type="scientific">Methylobacterium goesingense</name>
    <dbReference type="NCBI Taxonomy" id="243690"/>
    <lineage>
        <taxon>Bacteria</taxon>
        <taxon>Pseudomonadati</taxon>
        <taxon>Pseudomonadota</taxon>
        <taxon>Alphaproteobacteria</taxon>
        <taxon>Hyphomicrobiales</taxon>
        <taxon>Methylobacteriaceae</taxon>
        <taxon>Methylobacterium</taxon>
    </lineage>
</organism>
<dbReference type="Gene3D" id="3.40.50.410">
    <property type="entry name" value="von Willebrand factor, type A domain"/>
    <property type="match status" value="1"/>
</dbReference>
<dbReference type="InterPro" id="IPR028087">
    <property type="entry name" value="Tad_N"/>
</dbReference>
<keyword evidence="4" id="KW-1185">Reference proteome</keyword>